<keyword evidence="4" id="KW-0274">FAD</keyword>
<comment type="similarity">
    <text evidence="2">Belongs to the GMC oxidoreductase family.</text>
</comment>
<evidence type="ECO:0000313" key="8">
    <source>
        <dbReference type="EMBL" id="GHF13361.1"/>
    </source>
</evidence>
<dbReference type="InterPro" id="IPR051473">
    <property type="entry name" value="P2Ox-like"/>
</dbReference>
<evidence type="ECO:0000256" key="5">
    <source>
        <dbReference type="ARBA" id="ARBA00023002"/>
    </source>
</evidence>
<comment type="caution">
    <text evidence="8">The sequence shown here is derived from an EMBL/GenBank/DDBJ whole genome shotgun (WGS) entry which is preliminary data.</text>
</comment>
<feature type="domain" description="Glucose-methanol-choline oxidoreductase N-terminal" evidence="6">
    <location>
        <begin position="24"/>
        <end position="327"/>
    </location>
</feature>
<keyword evidence="5" id="KW-0560">Oxidoreductase</keyword>
<evidence type="ECO:0000256" key="4">
    <source>
        <dbReference type="ARBA" id="ARBA00022827"/>
    </source>
</evidence>
<dbReference type="PANTHER" id="PTHR42784">
    <property type="entry name" value="PYRANOSE 2-OXIDASE"/>
    <property type="match status" value="1"/>
</dbReference>
<dbReference type="EMBL" id="BNCI01000001">
    <property type="protein sequence ID" value="GHF13361.1"/>
    <property type="molecule type" value="Genomic_DNA"/>
</dbReference>
<dbReference type="InterPro" id="IPR036188">
    <property type="entry name" value="FAD/NAD-bd_sf"/>
</dbReference>
<evidence type="ECO:0000313" key="9">
    <source>
        <dbReference type="Proteomes" id="UP000630923"/>
    </source>
</evidence>
<evidence type="ECO:0000256" key="1">
    <source>
        <dbReference type="ARBA" id="ARBA00001974"/>
    </source>
</evidence>
<evidence type="ECO:0000256" key="3">
    <source>
        <dbReference type="ARBA" id="ARBA00022630"/>
    </source>
</evidence>
<evidence type="ECO:0000259" key="7">
    <source>
        <dbReference type="Pfam" id="PF05199"/>
    </source>
</evidence>
<sequence>MKQPTPYDVIIVGSGAGGGMSAYVLAKKGLKVLMLEAGRDYKPEEETPMFNTNDEAPLRGVSTPDKPFGYYDATVDGGWTVPGEPYTSDPGGEEFLWWRPRMLGGRTNHWGRISLRFGEYDFKPYSRDGLGVDWPISYEELAPWYDKTEEIVGVTGGGIYHGANLENTPDSPPGILHNTPNRRLHEIMLARGFESMGIPVAPMRAAVIQKPMNGRAACFYATACGRGCSIKAMFQTTTVLIPPALETGNLEVVTDAMVYTVDMGKDNRAKGVTYIDRHTGDHKTVTANAVVLAASAAESARILLNSKTGKYPDGVANSSGTVGKYLMDTVGASSAGHIPILEGMPARNDDGMGGAHIYVPWWGYGQQARGELPFPRGYHVEVGGGQRMPGMGIAELANHSSVPFGKGLRQEMRRQYGADIYLAGRGEMIPNDDCYAEIDSDLKDRFGIPVLRFHWKWADYEINQAAHMRRTFHELIDRLGGTVTRGTGTDGREAIAKGGEIIHEVGCARMGADTRTSVVNKWGQTWDVKNLFVLDGAILPSNPDKNPTLTIMALAMRGATYLADEARKGNL</sequence>
<dbReference type="PANTHER" id="PTHR42784:SF1">
    <property type="entry name" value="PYRANOSE 2-OXIDASE"/>
    <property type="match status" value="1"/>
</dbReference>
<evidence type="ECO:0000256" key="2">
    <source>
        <dbReference type="ARBA" id="ARBA00010790"/>
    </source>
</evidence>
<reference evidence="8" key="2">
    <citation type="submission" date="2020-09" db="EMBL/GenBank/DDBJ databases">
        <authorList>
            <person name="Sun Q."/>
            <person name="Kim S."/>
        </authorList>
    </citation>
    <scope>NUCLEOTIDE SEQUENCE</scope>
    <source>
        <strain evidence="8">KCTC 42590</strain>
    </source>
</reference>
<protein>
    <submittedName>
        <fullName evidence="8">GMC family oxidoreductase</fullName>
    </submittedName>
</protein>
<dbReference type="SUPFAM" id="SSF51905">
    <property type="entry name" value="FAD/NAD(P)-binding domain"/>
    <property type="match status" value="1"/>
</dbReference>
<keyword evidence="3" id="KW-0285">Flavoprotein</keyword>
<dbReference type="Proteomes" id="UP000630923">
    <property type="component" value="Unassembled WGS sequence"/>
</dbReference>
<keyword evidence="9" id="KW-1185">Reference proteome</keyword>
<dbReference type="Gene3D" id="3.50.50.60">
    <property type="entry name" value="FAD/NAD(P)-binding domain"/>
    <property type="match status" value="2"/>
</dbReference>
<dbReference type="SUPFAM" id="SSF54373">
    <property type="entry name" value="FAD-linked reductases, C-terminal domain"/>
    <property type="match status" value="1"/>
</dbReference>
<dbReference type="Pfam" id="PF05199">
    <property type="entry name" value="GMC_oxred_C"/>
    <property type="match status" value="1"/>
</dbReference>
<dbReference type="InterPro" id="IPR007867">
    <property type="entry name" value="GMC_OxRtase_C"/>
</dbReference>
<dbReference type="GO" id="GO:0016614">
    <property type="term" value="F:oxidoreductase activity, acting on CH-OH group of donors"/>
    <property type="evidence" value="ECO:0007669"/>
    <property type="project" value="InterPro"/>
</dbReference>
<dbReference type="InterPro" id="IPR000172">
    <property type="entry name" value="GMC_OxRdtase_N"/>
</dbReference>
<evidence type="ECO:0000259" key="6">
    <source>
        <dbReference type="Pfam" id="PF00732"/>
    </source>
</evidence>
<reference evidence="8" key="1">
    <citation type="journal article" date="2014" name="Int. J. Syst. Evol. Microbiol.">
        <title>Complete genome sequence of Corynebacterium casei LMG S-19264T (=DSM 44701T), isolated from a smear-ripened cheese.</title>
        <authorList>
            <consortium name="US DOE Joint Genome Institute (JGI-PGF)"/>
            <person name="Walter F."/>
            <person name="Albersmeier A."/>
            <person name="Kalinowski J."/>
            <person name="Ruckert C."/>
        </authorList>
    </citation>
    <scope>NUCLEOTIDE SEQUENCE</scope>
    <source>
        <strain evidence="8">KCTC 42590</strain>
    </source>
</reference>
<dbReference type="AlphaFoldDB" id="A0A919AM37"/>
<dbReference type="RefSeq" id="WP_229819086.1">
    <property type="nucleotide sequence ID" value="NZ_BNCI01000001.1"/>
</dbReference>
<name>A0A919AM37_9PROT</name>
<comment type="cofactor">
    <cofactor evidence="1">
        <name>FAD</name>
        <dbReference type="ChEBI" id="CHEBI:57692"/>
    </cofactor>
</comment>
<proteinExistence type="inferred from homology"/>
<gene>
    <name evidence="8" type="ORF">GCM10017044_04200</name>
</gene>
<organism evidence="8 9">
    <name type="scientific">Kordiimonas sediminis</name>
    <dbReference type="NCBI Taxonomy" id="1735581"/>
    <lineage>
        <taxon>Bacteria</taxon>
        <taxon>Pseudomonadati</taxon>
        <taxon>Pseudomonadota</taxon>
        <taxon>Alphaproteobacteria</taxon>
        <taxon>Kordiimonadales</taxon>
        <taxon>Kordiimonadaceae</taxon>
        <taxon>Kordiimonas</taxon>
    </lineage>
</organism>
<feature type="domain" description="Glucose-methanol-choline oxidoreductase C-terminal" evidence="7">
    <location>
        <begin position="430"/>
        <end position="555"/>
    </location>
</feature>
<dbReference type="GO" id="GO:0050660">
    <property type="term" value="F:flavin adenine dinucleotide binding"/>
    <property type="evidence" value="ECO:0007669"/>
    <property type="project" value="InterPro"/>
</dbReference>
<dbReference type="Pfam" id="PF00732">
    <property type="entry name" value="GMC_oxred_N"/>
    <property type="match status" value="1"/>
</dbReference>
<accession>A0A919AM37</accession>